<evidence type="ECO:0000256" key="1">
    <source>
        <dbReference type="PIRSR" id="PIRSR620023-1"/>
    </source>
</evidence>
<dbReference type="Gene3D" id="3.40.50.2000">
    <property type="entry name" value="Glycogen Phosphorylase B"/>
    <property type="match status" value="1"/>
</dbReference>
<dbReference type="Proteomes" id="UP000488506">
    <property type="component" value="Unassembled WGS sequence"/>
</dbReference>
<dbReference type="AlphaFoldDB" id="A0A833L2P0"/>
<feature type="binding site" evidence="2">
    <location>
        <begin position="15"/>
        <end position="16"/>
    </location>
    <ligand>
        <name>substrate</name>
    </ligand>
</feature>
<accession>A0A833L2P0</accession>
<dbReference type="SUPFAM" id="SSF53756">
    <property type="entry name" value="UDP-Glycosyltransferase/glycogen phosphorylase"/>
    <property type="match status" value="1"/>
</dbReference>
<dbReference type="GO" id="GO:0016757">
    <property type="term" value="F:glycosyltransferase activity"/>
    <property type="evidence" value="ECO:0007669"/>
    <property type="project" value="TreeGrafter"/>
</dbReference>
<evidence type="ECO:0000313" key="4">
    <source>
        <dbReference type="Proteomes" id="UP000488506"/>
    </source>
</evidence>
<feature type="active site" description="Proton acceptor" evidence="1">
    <location>
        <position position="17"/>
    </location>
</feature>
<dbReference type="Gene3D" id="3.40.50.11190">
    <property type="match status" value="1"/>
</dbReference>
<evidence type="ECO:0000313" key="3">
    <source>
        <dbReference type="EMBL" id="KAF0135274.1"/>
    </source>
</evidence>
<comment type="caution">
    <text evidence="3">The sequence shown here is derived from an EMBL/GenBank/DDBJ whole genome shotgun (WGS) entry which is preliminary data.</text>
</comment>
<dbReference type="EMBL" id="WPAF01000001">
    <property type="protein sequence ID" value="KAF0135274.1"/>
    <property type="molecule type" value="Genomic_DNA"/>
</dbReference>
<feature type="binding site" evidence="2">
    <location>
        <position position="245"/>
    </location>
    <ligand>
        <name>substrate</name>
    </ligand>
</feature>
<name>A0A833L2P0_UNCSA</name>
<gene>
    <name evidence="3" type="ORF">FD145_100</name>
</gene>
<reference evidence="3 4" key="1">
    <citation type="submission" date="2019-12" db="EMBL/GenBank/DDBJ databases">
        <authorList>
            <person name="Wolfe R."/>
            <person name="Danczak R."/>
            <person name="Wilkins M."/>
        </authorList>
    </citation>
    <scope>NUCLEOTIDE SEQUENCE [LARGE SCALE GENOMIC DNA]</scope>
    <source>
        <strain evidence="3">X2_MaxBin.013</strain>
    </source>
</reference>
<dbReference type="NCBIfam" id="TIGR03590">
    <property type="entry name" value="PseG"/>
    <property type="match status" value="1"/>
</dbReference>
<dbReference type="PANTHER" id="PTHR21015">
    <property type="entry name" value="UDP-N-ACETYLGLUCOSAMINE--N-ACETYLMURAMYL-(PENTAPEPTIDE) PYROPHOSPHORYL-UNDECAPRENOL N-ACETYLGLUCOSAMINE TRANSFERASE 1"/>
    <property type="match status" value="1"/>
</dbReference>
<feature type="binding site" evidence="2">
    <location>
        <position position="145"/>
    </location>
    <ligand>
        <name>substrate</name>
    </ligand>
</feature>
<protein>
    <submittedName>
        <fullName evidence="3">Pseudaminic acid biosynthesis-associated protein PseG</fullName>
    </submittedName>
</protein>
<proteinExistence type="predicted"/>
<organism evidence="3 4">
    <name type="scientific">Candidatus Saganbacteria bacterium</name>
    <dbReference type="NCBI Taxonomy" id="2575572"/>
    <lineage>
        <taxon>Bacteria</taxon>
        <taxon>Bacillati</taxon>
        <taxon>Saganbacteria</taxon>
    </lineage>
</organism>
<dbReference type="InterPro" id="IPR020023">
    <property type="entry name" value="PseG"/>
</dbReference>
<dbReference type="PANTHER" id="PTHR21015:SF22">
    <property type="entry name" value="GLYCOSYLTRANSFERASE"/>
    <property type="match status" value="1"/>
</dbReference>
<evidence type="ECO:0000256" key="2">
    <source>
        <dbReference type="PIRSR" id="PIRSR620023-2"/>
    </source>
</evidence>
<sequence length="336" mass="38255">MKIAIRTEGGKGIGFGHIMRCLSLYYELEKRGAKPFFIVNSDESVLGQFKNVIKHFTFDWQNAYERTSELVKGIDVLVIDSYKMKAEEYIGLSKMVKLLVCLDDFNRINYPSGIVLNGSVCARKFSYPEKEDIIYLLGSEYAFLRREFCKPYDRIIKKDINNVLITFGGDDANNSTPRIMELLLNNFDCTLNVVIGWGFINTDYMDEYKNNKKVRFIFKPGAEAMRDLMLSCDIAISAGGQTTFELAVTGTPAIGICVADNQEMNLKGWSEVGFMKYAGWYNDSRFLENVKNCFDELRSQQIRKEASEIGKKYVDGIGSSRVATQILEKFDKTTCN</sequence>